<feature type="domain" description="DUF7507" evidence="2">
    <location>
        <begin position="1675"/>
        <end position="1777"/>
    </location>
</feature>
<keyword evidence="4" id="KW-1185">Reference proteome</keyword>
<feature type="region of interest" description="Disordered" evidence="1">
    <location>
        <begin position="1798"/>
        <end position="1817"/>
    </location>
</feature>
<feature type="domain" description="DUF7507" evidence="2">
    <location>
        <begin position="1436"/>
        <end position="1518"/>
    </location>
</feature>
<feature type="domain" description="DUF7507" evidence="2">
    <location>
        <begin position="969"/>
        <end position="1054"/>
    </location>
</feature>
<feature type="domain" description="DUF7507" evidence="2">
    <location>
        <begin position="857"/>
        <end position="941"/>
    </location>
</feature>
<feature type="domain" description="DUF7507" evidence="2">
    <location>
        <begin position="617"/>
        <end position="698"/>
    </location>
</feature>
<dbReference type="EMBL" id="FN648818">
    <property type="protein sequence ID" value="CBN78770.1"/>
    <property type="molecule type" value="Genomic_DNA"/>
</dbReference>
<evidence type="ECO:0000313" key="3">
    <source>
        <dbReference type="EMBL" id="CBN78770.1"/>
    </source>
</evidence>
<name>D8LQK6_ECTSI</name>
<feature type="domain" description="DUF7507" evidence="2">
    <location>
        <begin position="1183"/>
        <end position="1283"/>
    </location>
</feature>
<feature type="domain" description="DUF7507" evidence="2">
    <location>
        <begin position="1810"/>
        <end position="1908"/>
    </location>
</feature>
<dbReference type="InterPro" id="IPR047589">
    <property type="entry name" value="DUF11_rpt"/>
</dbReference>
<dbReference type="Pfam" id="PF24346">
    <property type="entry name" value="DUF7507"/>
    <property type="match status" value="13"/>
</dbReference>
<proteinExistence type="predicted"/>
<evidence type="ECO:0000256" key="1">
    <source>
        <dbReference type="SAM" id="MobiDB-lite"/>
    </source>
</evidence>
<dbReference type="NCBIfam" id="TIGR01451">
    <property type="entry name" value="B_ant_repeat"/>
    <property type="match status" value="2"/>
</dbReference>
<dbReference type="InParanoid" id="D8LQK6"/>
<accession>D8LQK6</accession>
<feature type="domain" description="DUF7507" evidence="2">
    <location>
        <begin position="710"/>
        <end position="756"/>
    </location>
</feature>
<dbReference type="PANTHER" id="PTHR34819:SF3">
    <property type="entry name" value="CELL SURFACE PROTEIN"/>
    <property type="match status" value="1"/>
</dbReference>
<feature type="domain" description="DUF7507" evidence="2">
    <location>
        <begin position="1543"/>
        <end position="1644"/>
    </location>
</feature>
<dbReference type="InterPro" id="IPR051172">
    <property type="entry name" value="Chlamydia_OmcB"/>
</dbReference>
<protein>
    <submittedName>
        <fullName evidence="3">Transcriptional regulator, AraC family with Parallel beta-helix repeat</fullName>
    </submittedName>
</protein>
<gene>
    <name evidence="3" type="ORF">Esi_0006_0171</name>
</gene>
<feature type="domain" description="DUF7507" evidence="2">
    <location>
        <begin position="238"/>
        <end position="328"/>
    </location>
</feature>
<dbReference type="InterPro" id="IPR055354">
    <property type="entry name" value="DUF7507"/>
</dbReference>
<feature type="domain" description="DUF7507" evidence="2">
    <location>
        <begin position="449"/>
        <end position="552"/>
    </location>
</feature>
<feature type="domain" description="DUF7507" evidence="2">
    <location>
        <begin position="10"/>
        <end position="99"/>
    </location>
</feature>
<sequence length="1940" mass="200524">MEVVLSPEDLEGYPSPGDAVVYTITITNDGSLTLHDVTPDSPQALAWACELAEGAALVPGVETKCVGRLVLTQNNLDEAQVVTTVTITATDSANELVEDDLSSTVELPTSSSLLVVETCSFTGSDANRAEVGQGVAYTFTMKNTGSTTLTGLDVNSVFLDQALDNVACGASSLSELARDDTIVCSSVLDHAITQVSAVASDSTMVSEGVSISTCVDGISSLSLGKTVVGGGSWVDSNGDEDTDAGEVILYQLLVVNVGTVTLNSVVLTDGSVTSEGVSCESGIPDSLLPGEGFECQAEYTIVQDDVDRGFVVSNATVTAINPSKDKTNKTSEVSTDLVRRPAISLDTVGSWANAGNGSDGFADAGDTAVYRYTSSEPGQSAGCSGLSVLNWAAIEAGGLTTVSRVHSVDATLGLPVPSQTTVSIDLPPPPSIQLDMVGTFADDSADGMQGLADVGEMISYVFTITNNGHAVLEGITLADGGTNAGISSTTTCGDTAIASRNASSITVGGTLAVRAVITCNSSYAITEDNVNALEVSSAASVTASDVSGNAVDAADATVVSLDQINTGTKSAGAQVTAWYEDEPGNLSEETSDGTVVDVALKQDPLAGITKTFVFTPAREDGMASVDDTIAYTITASNDGNVDLSDITVTDERFLNPQGGFDMNWESDTSFGMLPGAELHCYPTTAITQADIDAGVVASNVTHPDAAIVCTPSLLGLSLAPGAEVSCSAFYPVSQDDVNAGVVSSEATISADSPIGPISVSNSSEPQSLEQVDGIDIGDELFCPLEGHTFTCTAVVHVTQENMNDGHVDHDIGVTAKTAIGDEPLDDQYRLHVPLEGKSAFLIEHNSEYLPVDGIGAASALGDEITYTLNIDNNGTVTLSSVTPVNSKVELTCEPDVNSGAKLDAGEGAMCTGTYIVTQDDIDAGKIVCAASVTATDPDGELIFRQTRISQHVSQTPQLSVVLSSVHTVNSLDGKTRKGDTVLYTTQVFNSGNTCLTDVKISELLVDGGLDCGSASSTLCPTDEAISCTGTHTLTQANVDSVHIINTATATASPLFANTSDESNMISAGDGDTVSWLLYPAISVGSLTSVSLEVLLLERSGTIVDCTPSVTEALVLAPGGIVLCSATLELTQDHIDGGALTSEMFARGVASDGQAVLGEDSVHQELVQDVGLSVAEIGAFNDEDGDELGDAGETMFYTATFRNIGNVRVGNVRVSHLQGHIAALACDSGFEAVTSTDGLGELLPGIEFGCRATYSLTQADVDAAEVVNTASISGVARDTSGTEVEAEDSWKQEYTQLAMALLNVVGVFHDVGTVDDEADIHDKMEYTVEIANTGTVTLTDVGVTGSLFENEAIPCPGATLAPAESMVCNASYTITNTDIDRYEVETTADVTASGPFAQAVGDSGVYLQRLDAQPSVSLLMEGVHVDSQIDSTASAESDGNSVADAGEYTRYTMVVRNTGMLTVHQITVVESLEGGEATCPKNYLEMAESMVCNATYPLTQEDVDRGDVTSVTTLDAFGPTRDDGEARSTTRAEASSWVKLPQDPSILVTKECAWQDGAERDGLPDPGEVVVLIYTVSNTGSVTLTDGSLQQSTDLGLQVVDCMNAIPSAGNVVCTSSIEIGQADIDAGTVTSTVEITALSPLGDMTGSTTNCSWAWGVLPAQVDTVITGRFVDGDGDGIASVGEGTGYNVTIVNNGKVTVTVVEVDATAVARGSPSSGNSASGVTIVCEPLLDTSPLLAPGQSLECTAEIDIDQDDVNRGEIELEFEVTADNPAGDESTVTDSSSIELPAKYRIALSLEGSNTTSSDRDDDGKSSSGDEVTFTLTVANRGSVDLTGVEAQVAGLEGLVCQQFIPSTVGQRRLSWAETNTDQDIFPPDEEYTCTASHILTQDDVDAGTLYRTASVSSQARDPTGTLVVAGAEETLALVAYPAIVVVIVSGHA</sequence>
<evidence type="ECO:0000259" key="2">
    <source>
        <dbReference type="Pfam" id="PF24346"/>
    </source>
</evidence>
<reference evidence="3 4" key="1">
    <citation type="journal article" date="2010" name="Nature">
        <title>The Ectocarpus genome and the independent evolution of multicellularity in brown algae.</title>
        <authorList>
            <person name="Cock J.M."/>
            <person name="Sterck L."/>
            <person name="Rouze P."/>
            <person name="Scornet D."/>
            <person name="Allen A.E."/>
            <person name="Amoutzias G."/>
            <person name="Anthouard V."/>
            <person name="Artiguenave F."/>
            <person name="Aury J.M."/>
            <person name="Badger J.H."/>
            <person name="Beszteri B."/>
            <person name="Billiau K."/>
            <person name="Bonnet E."/>
            <person name="Bothwell J.H."/>
            <person name="Bowler C."/>
            <person name="Boyen C."/>
            <person name="Brownlee C."/>
            <person name="Carrano C.J."/>
            <person name="Charrier B."/>
            <person name="Cho G.Y."/>
            <person name="Coelho S.M."/>
            <person name="Collen J."/>
            <person name="Corre E."/>
            <person name="Da Silva C."/>
            <person name="Delage L."/>
            <person name="Delaroque N."/>
            <person name="Dittami S.M."/>
            <person name="Doulbeau S."/>
            <person name="Elias M."/>
            <person name="Farnham G."/>
            <person name="Gachon C.M."/>
            <person name="Gschloessl B."/>
            <person name="Heesch S."/>
            <person name="Jabbari K."/>
            <person name="Jubin C."/>
            <person name="Kawai H."/>
            <person name="Kimura K."/>
            <person name="Kloareg B."/>
            <person name="Kupper F.C."/>
            <person name="Lang D."/>
            <person name="Le Bail A."/>
            <person name="Leblanc C."/>
            <person name="Lerouge P."/>
            <person name="Lohr M."/>
            <person name="Lopez P.J."/>
            <person name="Martens C."/>
            <person name="Maumus F."/>
            <person name="Michel G."/>
            <person name="Miranda-Saavedra D."/>
            <person name="Morales J."/>
            <person name="Moreau H."/>
            <person name="Motomura T."/>
            <person name="Nagasato C."/>
            <person name="Napoli C.A."/>
            <person name="Nelson D.R."/>
            <person name="Nyvall-Collen P."/>
            <person name="Peters A.F."/>
            <person name="Pommier C."/>
            <person name="Potin P."/>
            <person name="Poulain J."/>
            <person name="Quesneville H."/>
            <person name="Read B."/>
            <person name="Rensing S.A."/>
            <person name="Ritter A."/>
            <person name="Rousvoal S."/>
            <person name="Samanta M."/>
            <person name="Samson G."/>
            <person name="Schroeder D.C."/>
            <person name="Segurens B."/>
            <person name="Strittmatter M."/>
            <person name="Tonon T."/>
            <person name="Tregear J.W."/>
            <person name="Valentin K."/>
            <person name="von Dassow P."/>
            <person name="Yamagishi T."/>
            <person name="Van de Peer Y."/>
            <person name="Wincker P."/>
        </authorList>
    </citation>
    <scope>NUCLEOTIDE SEQUENCE [LARGE SCALE GENOMIC DNA]</scope>
    <source>
        <strain evidence="4">Ec32 / CCAP1310/4</strain>
    </source>
</reference>
<dbReference type="Proteomes" id="UP000002630">
    <property type="component" value="Linkage Group LG04"/>
</dbReference>
<evidence type="ECO:0000313" key="4">
    <source>
        <dbReference type="Proteomes" id="UP000002630"/>
    </source>
</evidence>
<dbReference type="EMBL" id="FN649729">
    <property type="protein sequence ID" value="CBN78770.1"/>
    <property type="molecule type" value="Genomic_DNA"/>
</dbReference>
<feature type="domain" description="DUF7507" evidence="2">
    <location>
        <begin position="1314"/>
        <end position="1401"/>
    </location>
</feature>
<dbReference type="PANTHER" id="PTHR34819">
    <property type="entry name" value="LARGE CYSTEINE-RICH PERIPLASMIC PROTEIN OMCB"/>
    <property type="match status" value="1"/>
</dbReference>
<organism evidence="3 4">
    <name type="scientific">Ectocarpus siliculosus</name>
    <name type="common">Brown alga</name>
    <name type="synonym">Conferva siliculosa</name>
    <dbReference type="NCBI Taxonomy" id="2880"/>
    <lineage>
        <taxon>Eukaryota</taxon>
        <taxon>Sar</taxon>
        <taxon>Stramenopiles</taxon>
        <taxon>Ochrophyta</taxon>
        <taxon>PX clade</taxon>
        <taxon>Phaeophyceae</taxon>
        <taxon>Ectocarpales</taxon>
        <taxon>Ectocarpaceae</taxon>
        <taxon>Ectocarpus</taxon>
    </lineage>
</organism>